<proteinExistence type="inferred from homology"/>
<dbReference type="Pfam" id="PF25973">
    <property type="entry name" value="BSH_CzcB"/>
    <property type="match status" value="1"/>
</dbReference>
<dbReference type="SUPFAM" id="SSF111369">
    <property type="entry name" value="HlyD-like secretion proteins"/>
    <property type="match status" value="1"/>
</dbReference>
<gene>
    <name evidence="5" type="ORF">CferDRAFT_1447</name>
</gene>
<keyword evidence="6" id="KW-1185">Reference proteome</keyword>
<dbReference type="RefSeq" id="WP_006365951.1">
    <property type="nucleotide sequence ID" value="NZ_AASE01000005.1"/>
</dbReference>
<evidence type="ECO:0000259" key="4">
    <source>
        <dbReference type="Pfam" id="PF25989"/>
    </source>
</evidence>
<dbReference type="PANTHER" id="PTHR30469:SF38">
    <property type="entry name" value="HLYD FAMILY SECRETION PROTEIN"/>
    <property type="match status" value="1"/>
</dbReference>
<dbReference type="Gene3D" id="2.40.50.100">
    <property type="match status" value="1"/>
</dbReference>
<feature type="domain" description="CzcB-like barrel-sandwich hybrid" evidence="3">
    <location>
        <begin position="10"/>
        <end position="134"/>
    </location>
</feature>
<evidence type="ECO:0000256" key="2">
    <source>
        <dbReference type="SAM" id="Coils"/>
    </source>
</evidence>
<evidence type="ECO:0000313" key="5">
    <source>
        <dbReference type="EMBL" id="EAT59299.1"/>
    </source>
</evidence>
<dbReference type="GO" id="GO:0015562">
    <property type="term" value="F:efflux transmembrane transporter activity"/>
    <property type="evidence" value="ECO:0007669"/>
    <property type="project" value="TreeGrafter"/>
</dbReference>
<name>Q0YSU7_9CHLB</name>
<keyword evidence="2" id="KW-0175">Coiled coil</keyword>
<sequence length="300" mass="32784">MTGTVEAIREADIFSETGGLVKRVSAEPGAQKKIGEGLFQIDDELASARHKQAELNYRQAKKNVERYTTLYREGAVALSALEAVQLQCEGAEAEFVAASRKFSNSRIKAPFSGVVSSRFVEQGELVHEGMKVAHMVDLSSVKIIVFVSERDIIKFTPGVALTVTSDLYPAERFSGRVGSVSDKAGRDHTYRVEVVLKNSEKSGFRSGMFARVLYRGDGMREALLVPRAALLTGIRNPEVFVVRNGKAFLRKIVAGLELQKSVEVVSGLEEGDSVVISGQDELRDGFDVTVITGKKTTPRK</sequence>
<dbReference type="Proteomes" id="UP000004162">
    <property type="component" value="Unassembled WGS sequence"/>
</dbReference>
<dbReference type="InterPro" id="IPR058647">
    <property type="entry name" value="BSH_CzcB-like"/>
</dbReference>
<dbReference type="InterPro" id="IPR058637">
    <property type="entry name" value="YknX-like_C"/>
</dbReference>
<dbReference type="NCBIfam" id="TIGR01730">
    <property type="entry name" value="RND_mfp"/>
    <property type="match status" value="1"/>
</dbReference>
<dbReference type="Gene3D" id="2.40.420.20">
    <property type="match status" value="1"/>
</dbReference>
<dbReference type="Gene3D" id="1.10.287.470">
    <property type="entry name" value="Helix hairpin bin"/>
    <property type="match status" value="1"/>
</dbReference>
<evidence type="ECO:0000256" key="1">
    <source>
        <dbReference type="ARBA" id="ARBA00009477"/>
    </source>
</evidence>
<evidence type="ECO:0000259" key="3">
    <source>
        <dbReference type="Pfam" id="PF25973"/>
    </source>
</evidence>
<dbReference type="GO" id="GO:1990281">
    <property type="term" value="C:efflux pump complex"/>
    <property type="evidence" value="ECO:0007669"/>
    <property type="project" value="TreeGrafter"/>
</dbReference>
<reference evidence="5 6" key="1">
    <citation type="submission" date="2006-07" db="EMBL/GenBank/DDBJ databases">
        <title>Annotation of the draft genome assembly of Chlorobium ferroxidans DSM 13031.</title>
        <authorList>
            <consortium name="US DOE Joint Genome Institute (JGI-ORNL)"/>
            <person name="Larimer F."/>
            <person name="Land M."/>
            <person name="Hauser L."/>
        </authorList>
    </citation>
    <scope>NUCLEOTIDE SEQUENCE [LARGE SCALE GENOMIC DNA]</scope>
    <source>
        <strain evidence="5 6">DSM 13031</strain>
    </source>
</reference>
<feature type="coiled-coil region" evidence="2">
    <location>
        <begin position="50"/>
        <end position="101"/>
    </location>
</feature>
<dbReference type="Pfam" id="PF25989">
    <property type="entry name" value="YknX_C"/>
    <property type="match status" value="1"/>
</dbReference>
<organism evidence="5 6">
    <name type="scientific">Chlorobium ferrooxidans DSM 13031</name>
    <dbReference type="NCBI Taxonomy" id="377431"/>
    <lineage>
        <taxon>Bacteria</taxon>
        <taxon>Pseudomonadati</taxon>
        <taxon>Chlorobiota</taxon>
        <taxon>Chlorobiia</taxon>
        <taxon>Chlorobiales</taxon>
        <taxon>Chlorobiaceae</taxon>
        <taxon>Chlorobium/Pelodictyon group</taxon>
        <taxon>Chlorobium</taxon>
    </lineage>
</organism>
<evidence type="ECO:0000313" key="6">
    <source>
        <dbReference type="Proteomes" id="UP000004162"/>
    </source>
</evidence>
<dbReference type="Gene3D" id="2.40.30.170">
    <property type="match status" value="1"/>
</dbReference>
<reference evidence="5 6" key="2">
    <citation type="submission" date="2006-07" db="EMBL/GenBank/DDBJ databases">
        <title>Sequencing of the draft genome and assembly of Chlorobium ferroxidans DSM 13031.</title>
        <authorList>
            <consortium name="US DOE Joint Genome Institute (JGI-PGF)"/>
            <person name="Copeland A."/>
            <person name="Lucas S."/>
            <person name="Lapidus A."/>
            <person name="Barry K."/>
            <person name="Glavina del Rio T."/>
            <person name="Dalin E."/>
            <person name="Tice H."/>
            <person name="Bruce D."/>
            <person name="Pitluck S."/>
            <person name="Richardson P."/>
        </authorList>
    </citation>
    <scope>NUCLEOTIDE SEQUENCE [LARGE SCALE GENOMIC DNA]</scope>
    <source>
        <strain evidence="5 6">DSM 13031</strain>
    </source>
</reference>
<comment type="caution">
    <text evidence="5">The sequence shown here is derived from an EMBL/GenBank/DDBJ whole genome shotgun (WGS) entry which is preliminary data.</text>
</comment>
<accession>Q0YSU7</accession>
<comment type="similarity">
    <text evidence="1">Belongs to the membrane fusion protein (MFP) (TC 8.A.1) family.</text>
</comment>
<dbReference type="AlphaFoldDB" id="Q0YSU7"/>
<dbReference type="OrthoDB" id="9784685at2"/>
<dbReference type="InterPro" id="IPR006143">
    <property type="entry name" value="RND_pump_MFP"/>
</dbReference>
<dbReference type="EMBL" id="AASE01000005">
    <property type="protein sequence ID" value="EAT59299.1"/>
    <property type="molecule type" value="Genomic_DNA"/>
</dbReference>
<protein>
    <submittedName>
        <fullName evidence="5">Secretion protein HlyD</fullName>
    </submittedName>
</protein>
<feature type="domain" description="YknX-like C-terminal permuted SH3-like" evidence="4">
    <location>
        <begin position="223"/>
        <end position="290"/>
    </location>
</feature>
<dbReference type="PANTHER" id="PTHR30469">
    <property type="entry name" value="MULTIDRUG RESISTANCE PROTEIN MDTA"/>
    <property type="match status" value="1"/>
</dbReference>